<dbReference type="KEGG" id="dpa:109543999"/>
<reference evidence="2" key="2">
    <citation type="submission" date="2024-08" db="UniProtKB">
        <authorList>
            <consortium name="EnsemblMetazoa"/>
        </authorList>
    </citation>
    <scope>IDENTIFICATION</scope>
</reference>
<dbReference type="GeneID" id="109543999"/>
<sequence length="629" mass="70574">MPKYPKIENSCSQMSTDVPKRTIQKKTAPYKDTVDVRTSRVNRLRRLPCRIQRTSNPDQAGRHNGEQASKQSEQIFDSASTSENGFINKTDHKQMTDSNVSGALGLDQNSSLSQNNLSQNVSLSFPLELLSGTAFNYSQSNVNSVAGHQSICLQNQDAASQTVPQLCAANADTSEALNIISSSTEESGIEISESSFITADSQNAHLINQIVHSDLIIDATSLTKDILNPSGIRIVNGNNSSSNREISPCISEMSRAKEIIDLDDSQETFVANENLKPEPECGSEQPEQARHRNLPSPEFDLNKAHISSGNYEGKNGICCNKDVAVVKLLKETHTQTEESASNDSDIICETQYRVPGKVRNQAASNRIQRIHSSYRKHRIQSNSFLSYKYSGSCPFSMKPANQKAVDNKPNTLDADLIRKQEGKVQTNMIQKELGELICEKIDKVQNDKMKARKVYLNNCTEALVTNNLTRKFLEKFGVNIFEEPAQSVIDIDYNPTFHNLHFARSTNAELYEIMSSSISTTDVIDETLTKVVTEHCERSHNKQNFDSDSENEESSANRSWLKAYINETKCQRKDLMEKVKMERRDGEIGNNLREWFNFQGDSSKDDELQELLIKLYDCTLLPQLPEKFG</sequence>
<dbReference type="Proteomes" id="UP000019118">
    <property type="component" value="Unassembled WGS sequence"/>
</dbReference>
<feature type="region of interest" description="Disordered" evidence="1">
    <location>
        <begin position="48"/>
        <end position="101"/>
    </location>
</feature>
<proteinExistence type="predicted"/>
<evidence type="ECO:0000313" key="3">
    <source>
        <dbReference type="Proteomes" id="UP000019118"/>
    </source>
</evidence>
<name>A0AAR5Q8H1_DENPD</name>
<evidence type="ECO:0000256" key="1">
    <source>
        <dbReference type="SAM" id="MobiDB-lite"/>
    </source>
</evidence>
<reference evidence="3" key="1">
    <citation type="journal article" date="2013" name="Genome Biol.">
        <title>Draft genome of the mountain pine beetle, Dendroctonus ponderosae Hopkins, a major forest pest.</title>
        <authorList>
            <person name="Keeling C.I."/>
            <person name="Yuen M.M."/>
            <person name="Liao N.Y."/>
            <person name="Docking T.R."/>
            <person name="Chan S.K."/>
            <person name="Taylor G.A."/>
            <person name="Palmquist D.L."/>
            <person name="Jackman S.D."/>
            <person name="Nguyen A."/>
            <person name="Li M."/>
            <person name="Henderson H."/>
            <person name="Janes J.K."/>
            <person name="Zhao Y."/>
            <person name="Pandoh P."/>
            <person name="Moore R."/>
            <person name="Sperling F.A."/>
            <person name="Huber D.P."/>
            <person name="Birol I."/>
            <person name="Jones S.J."/>
            <person name="Bohlmann J."/>
        </authorList>
    </citation>
    <scope>NUCLEOTIDE SEQUENCE</scope>
</reference>
<dbReference type="EnsemblMetazoa" id="XM_019913968.1">
    <property type="protein sequence ID" value="XP_019769527.1"/>
    <property type="gene ID" value="LOC109543999"/>
</dbReference>
<feature type="region of interest" description="Disordered" evidence="1">
    <location>
        <begin position="1"/>
        <end position="32"/>
    </location>
</feature>
<feature type="region of interest" description="Disordered" evidence="1">
    <location>
        <begin position="276"/>
        <end position="299"/>
    </location>
</feature>
<organism evidence="2 3">
    <name type="scientific">Dendroctonus ponderosae</name>
    <name type="common">Mountain pine beetle</name>
    <dbReference type="NCBI Taxonomy" id="77166"/>
    <lineage>
        <taxon>Eukaryota</taxon>
        <taxon>Metazoa</taxon>
        <taxon>Ecdysozoa</taxon>
        <taxon>Arthropoda</taxon>
        <taxon>Hexapoda</taxon>
        <taxon>Insecta</taxon>
        <taxon>Pterygota</taxon>
        <taxon>Neoptera</taxon>
        <taxon>Endopterygota</taxon>
        <taxon>Coleoptera</taxon>
        <taxon>Polyphaga</taxon>
        <taxon>Cucujiformia</taxon>
        <taxon>Curculionidae</taxon>
        <taxon>Scolytinae</taxon>
        <taxon>Dendroctonus</taxon>
    </lineage>
</organism>
<evidence type="ECO:0000313" key="2">
    <source>
        <dbReference type="EnsemblMetazoa" id="XP_019769527.1"/>
    </source>
</evidence>
<accession>A0AAR5Q8H1</accession>
<keyword evidence="3" id="KW-1185">Reference proteome</keyword>
<protein>
    <submittedName>
        <fullName evidence="2">Uncharacterized protein</fullName>
    </submittedName>
</protein>
<dbReference type="AlphaFoldDB" id="A0AAR5Q8H1"/>
<feature type="compositionally biased region" description="Polar residues" evidence="1">
    <location>
        <begin position="66"/>
        <end position="87"/>
    </location>
</feature>